<dbReference type="InterPro" id="IPR050672">
    <property type="entry name" value="FBXO45-Fsn/SPSB_families"/>
</dbReference>
<evidence type="ECO:0000313" key="3">
    <source>
        <dbReference type="EMBL" id="KAI1235798.1"/>
    </source>
</evidence>
<reference evidence="2" key="1">
    <citation type="submission" date="2020-10" db="EMBL/GenBank/DDBJ databases">
        <title>Feather gene expression reveals the developmental basis of iridescence in African starlings.</title>
        <authorList>
            <person name="Rubenstein D.R."/>
        </authorList>
    </citation>
    <scope>NUCLEOTIDE SEQUENCE</scope>
    <source>
        <strain evidence="2">SS15</strain>
        <tissue evidence="2">Liver</tissue>
    </source>
</reference>
<dbReference type="Gene3D" id="2.60.120.920">
    <property type="match status" value="1"/>
</dbReference>
<feature type="domain" description="B30.2/SPRY" evidence="1">
    <location>
        <begin position="149"/>
        <end position="346"/>
    </location>
</feature>
<gene>
    <name evidence="3" type="ORF">IHE44_0001885</name>
    <name evidence="2" type="ORF">IHE44_013457</name>
</gene>
<dbReference type="InterPro" id="IPR043136">
    <property type="entry name" value="B30.2/SPRY_sf"/>
</dbReference>
<dbReference type="PANTHER" id="PTHR12245">
    <property type="entry name" value="SPRY DOMAIN CONTAINING SOCS BOX PROTEIN"/>
    <property type="match status" value="1"/>
</dbReference>
<dbReference type="AlphaFoldDB" id="A0A835TWC9"/>
<dbReference type="OrthoDB" id="5547302at2759"/>
<dbReference type="EMBL" id="JADDUC010000071">
    <property type="protein sequence ID" value="KAG0120048.1"/>
    <property type="molecule type" value="Genomic_DNA"/>
</dbReference>
<dbReference type="GO" id="GO:0016567">
    <property type="term" value="P:protein ubiquitination"/>
    <property type="evidence" value="ECO:0007669"/>
    <property type="project" value="UniProtKB-ARBA"/>
</dbReference>
<dbReference type="GO" id="GO:0019005">
    <property type="term" value="C:SCF ubiquitin ligase complex"/>
    <property type="evidence" value="ECO:0007669"/>
    <property type="project" value="TreeGrafter"/>
</dbReference>
<protein>
    <recommendedName>
        <fullName evidence="1">B30.2/SPRY domain-containing protein</fullName>
    </recommendedName>
</protein>
<dbReference type="InterPro" id="IPR003877">
    <property type="entry name" value="SPRY_dom"/>
</dbReference>
<dbReference type="SUPFAM" id="SSF49899">
    <property type="entry name" value="Concanavalin A-like lectins/glucanases"/>
    <property type="match status" value="1"/>
</dbReference>
<comment type="caution">
    <text evidence="2">The sequence shown here is derived from an EMBL/GenBank/DDBJ whole genome shotgun (WGS) entry which is preliminary data.</text>
</comment>
<dbReference type="EMBL" id="JADDUC020000011">
    <property type="protein sequence ID" value="KAI1235798.1"/>
    <property type="molecule type" value="Genomic_DNA"/>
</dbReference>
<dbReference type="Pfam" id="PF00622">
    <property type="entry name" value="SPRY"/>
    <property type="match status" value="1"/>
</dbReference>
<name>A0A835TWC9_9PASS</name>
<sequence length="709" mass="78108">MRRQNRSLPELLENQSLADLDHVWKIVCNRIKYGGTLGLELHSECSDSVSVLFRHLGNQHFWCPQRSGLGSEPPAASLGIQESMLAGDKAHVGRGAPLLKELLMFFSFYSMLGQAMGQKISGSIKSVDVREPPYRPVKRELRGPDFCKPARLDMLLDMPPAKLEVQYKHAWNNEDRSLNIFVKEDDKLTFHRHPVAQSTDCIRGKVGYTRGLHVWQIHWPTRQRGTHAVVGVSTADAPLHSVGYTSLVGSNSESWGWDLGRNKLYHNCKNQPGVTYPVFLEPDESFVLPDSLLVVLDMDEGTLSFMVDGQYLGVAFRGLKGKKLYPIVSAVWGHCEITMRYINGLDRQYLMKLLHNKKHVAAVTSKQWPSRSINCHSDELAHALKIRQGSSIPDFSVSTQLSTSGNAPVATGVVGSYGSQEDKPLSVSTAAMKRRDVLLLTPIAADQALSWENVLEGQMMLSLHLCNCCQLAAGAERAGAVYGRGVFDNESVRSNKPRAQPHHSGLQLFLAFSSSPPALTPEQSCADGGHKTTSGDRRTKLEVKLGDNHFGSLGEPRTTQIKCDARINDGKSIKLVAKSTAALSSLAVLQEHVGVPKAAPILGRDSPALGRAELSVGQLLCQAAAGQQHEHICRQYVLLMAALYLTDCSERGELSAGQMHLARFLEMLLCLFIADPKKSIRGKIIARPSTTRCFSNIQQLLPYKKGSRR</sequence>
<accession>A0A835TWC9</accession>
<dbReference type="GO" id="GO:0043161">
    <property type="term" value="P:proteasome-mediated ubiquitin-dependent protein catabolic process"/>
    <property type="evidence" value="ECO:0007669"/>
    <property type="project" value="TreeGrafter"/>
</dbReference>
<dbReference type="Proteomes" id="UP000618051">
    <property type="component" value="Unassembled WGS sequence"/>
</dbReference>
<reference evidence="3 4" key="2">
    <citation type="journal article" date="2021" name="J. Hered.">
        <title>Feather Gene Expression Elucidates the Developmental Basis of Plumage Iridescence in African Starlings.</title>
        <authorList>
            <person name="Rubenstein D.R."/>
            <person name="Corvelo A."/>
            <person name="MacManes M.D."/>
            <person name="Maia R."/>
            <person name="Narzisi G."/>
            <person name="Rousaki A."/>
            <person name="Vandenabeele P."/>
            <person name="Shawkey M.D."/>
            <person name="Solomon J."/>
        </authorList>
    </citation>
    <scope>NUCLEOTIDE SEQUENCE [LARGE SCALE GENOMIC DNA]</scope>
    <source>
        <strain evidence="3">SS15</strain>
    </source>
</reference>
<dbReference type="PANTHER" id="PTHR12245:SF3">
    <property type="entry name" value="SPRY DOMAIN-CONTAINING SOCS BOX PROTEIN 4"/>
    <property type="match status" value="1"/>
</dbReference>
<dbReference type="GO" id="GO:0005737">
    <property type="term" value="C:cytoplasm"/>
    <property type="evidence" value="ECO:0007669"/>
    <property type="project" value="UniProtKB-ARBA"/>
</dbReference>
<dbReference type="InterPro" id="IPR013320">
    <property type="entry name" value="ConA-like_dom_sf"/>
</dbReference>
<evidence type="ECO:0000313" key="4">
    <source>
        <dbReference type="Proteomes" id="UP000618051"/>
    </source>
</evidence>
<organism evidence="2">
    <name type="scientific">Lamprotornis superbus</name>
    <dbReference type="NCBI Taxonomy" id="245042"/>
    <lineage>
        <taxon>Eukaryota</taxon>
        <taxon>Metazoa</taxon>
        <taxon>Chordata</taxon>
        <taxon>Craniata</taxon>
        <taxon>Vertebrata</taxon>
        <taxon>Euteleostomi</taxon>
        <taxon>Archelosauria</taxon>
        <taxon>Archosauria</taxon>
        <taxon>Dinosauria</taxon>
        <taxon>Saurischia</taxon>
        <taxon>Theropoda</taxon>
        <taxon>Coelurosauria</taxon>
        <taxon>Aves</taxon>
        <taxon>Neognathae</taxon>
        <taxon>Neoaves</taxon>
        <taxon>Telluraves</taxon>
        <taxon>Australaves</taxon>
        <taxon>Passeriformes</taxon>
        <taxon>Sturnidae</taxon>
        <taxon>Lamprotornis</taxon>
    </lineage>
</organism>
<evidence type="ECO:0000259" key="1">
    <source>
        <dbReference type="PROSITE" id="PS50188"/>
    </source>
</evidence>
<reference evidence="3" key="3">
    <citation type="submission" date="2022-01" db="EMBL/GenBank/DDBJ databases">
        <authorList>
            <person name="Rubenstein D.R."/>
        </authorList>
    </citation>
    <scope>NUCLEOTIDE SEQUENCE</scope>
    <source>
        <strain evidence="3">SS15</strain>
        <tissue evidence="3">Liver</tissue>
    </source>
</reference>
<evidence type="ECO:0000313" key="2">
    <source>
        <dbReference type="EMBL" id="KAG0120048.1"/>
    </source>
</evidence>
<dbReference type="PROSITE" id="PS50188">
    <property type="entry name" value="B302_SPRY"/>
    <property type="match status" value="1"/>
</dbReference>
<dbReference type="InterPro" id="IPR001870">
    <property type="entry name" value="B30.2/SPRY"/>
</dbReference>
<dbReference type="FunFam" id="2.60.120.920:FF:000007">
    <property type="entry name" value="SPRY domain-containing SOCS box protein 1"/>
    <property type="match status" value="1"/>
</dbReference>
<dbReference type="SMART" id="SM00449">
    <property type="entry name" value="SPRY"/>
    <property type="match status" value="1"/>
</dbReference>
<keyword evidence="4" id="KW-1185">Reference proteome</keyword>
<dbReference type="CDD" id="cd12906">
    <property type="entry name" value="SPRY_SOCS1-2-4"/>
    <property type="match status" value="1"/>
</dbReference>
<proteinExistence type="predicted"/>